<sequence length="97" mass="10664">MISTAVDVSARRLAIGLIDIYCQRLSAHKGFACPHRLLYGESCSGRIRRAFSDQNLLTAVQSAAVQLGDCSRASAVLRERNRRGNVRCIVIPCCFPI</sequence>
<dbReference type="InterPro" id="IPR002696">
    <property type="entry name" value="Membr_insert_effic_factor_YidD"/>
</dbReference>
<organism evidence="1 2">
    <name type="scientific">Gloeobacter morelensis MG652769</name>
    <dbReference type="NCBI Taxonomy" id="2781736"/>
    <lineage>
        <taxon>Bacteria</taxon>
        <taxon>Bacillati</taxon>
        <taxon>Cyanobacteriota</taxon>
        <taxon>Cyanophyceae</taxon>
        <taxon>Gloeobacterales</taxon>
        <taxon>Gloeobacteraceae</taxon>
        <taxon>Gloeobacter</taxon>
        <taxon>Gloeobacter morelensis</taxon>
    </lineage>
</organism>
<accession>A0ABY3PLI1</accession>
<name>A0ABY3PLI1_9CYAN</name>
<reference evidence="1 2" key="1">
    <citation type="journal article" date="2021" name="Genome Biol. Evol.">
        <title>Complete Genome Sequencing of a Novel Gloeobacter Species from a Waterfall Cave in Mexico.</title>
        <authorList>
            <person name="Saw J.H."/>
            <person name="Cardona T."/>
            <person name="Montejano G."/>
        </authorList>
    </citation>
    <scope>NUCLEOTIDE SEQUENCE [LARGE SCALE GENOMIC DNA]</scope>
    <source>
        <strain evidence="1">MG652769</strain>
    </source>
</reference>
<dbReference type="Proteomes" id="UP001054846">
    <property type="component" value="Chromosome"/>
</dbReference>
<protein>
    <recommendedName>
        <fullName evidence="3">Membrane protein insertion efficiency factor YidD</fullName>
    </recommendedName>
</protein>
<dbReference type="RefSeq" id="WP_230841605.1">
    <property type="nucleotide sequence ID" value="NZ_CP063845.1"/>
</dbReference>
<dbReference type="NCBIfam" id="TIGR00278">
    <property type="entry name" value="membrane protein insertion efficiency factor YidD"/>
    <property type="match status" value="1"/>
</dbReference>
<evidence type="ECO:0000313" key="2">
    <source>
        <dbReference type="Proteomes" id="UP001054846"/>
    </source>
</evidence>
<gene>
    <name evidence="1" type="ORF">ISF26_22955</name>
</gene>
<evidence type="ECO:0008006" key="3">
    <source>
        <dbReference type="Google" id="ProtNLM"/>
    </source>
</evidence>
<dbReference type="EMBL" id="CP063845">
    <property type="protein sequence ID" value="UFP94560.1"/>
    <property type="molecule type" value="Genomic_DNA"/>
</dbReference>
<proteinExistence type="predicted"/>
<evidence type="ECO:0000313" key="1">
    <source>
        <dbReference type="EMBL" id="UFP94560.1"/>
    </source>
</evidence>
<keyword evidence="2" id="KW-1185">Reference proteome</keyword>